<dbReference type="InterPro" id="IPR002734">
    <property type="entry name" value="RibDG_C"/>
</dbReference>
<accession>A0ABW4YHR0</accession>
<dbReference type="EMBL" id="JBHUHO010000013">
    <property type="protein sequence ID" value="MFD2115181.1"/>
    <property type="molecule type" value="Genomic_DNA"/>
</dbReference>
<dbReference type="RefSeq" id="WP_377770205.1">
    <property type="nucleotide sequence ID" value="NZ_JBHUHO010000013.1"/>
</dbReference>
<organism evidence="2 3">
    <name type="scientific">Paenibacillus yanchengensis</name>
    <dbReference type="NCBI Taxonomy" id="2035833"/>
    <lineage>
        <taxon>Bacteria</taxon>
        <taxon>Bacillati</taxon>
        <taxon>Bacillota</taxon>
        <taxon>Bacilli</taxon>
        <taxon>Bacillales</taxon>
        <taxon>Paenibacillaceae</taxon>
        <taxon>Paenibacillus</taxon>
    </lineage>
</organism>
<keyword evidence="3" id="KW-1185">Reference proteome</keyword>
<feature type="domain" description="Bacterial bifunctional deaminase-reductase C-terminal" evidence="1">
    <location>
        <begin position="3"/>
        <end position="167"/>
    </location>
</feature>
<reference evidence="3" key="1">
    <citation type="journal article" date="2019" name="Int. J. Syst. Evol. Microbiol.">
        <title>The Global Catalogue of Microorganisms (GCM) 10K type strain sequencing project: providing services to taxonomists for standard genome sequencing and annotation.</title>
        <authorList>
            <consortium name="The Broad Institute Genomics Platform"/>
            <consortium name="The Broad Institute Genome Sequencing Center for Infectious Disease"/>
            <person name="Wu L."/>
            <person name="Ma J."/>
        </authorList>
    </citation>
    <scope>NUCLEOTIDE SEQUENCE [LARGE SCALE GENOMIC DNA]</scope>
    <source>
        <strain evidence="3">GH52</strain>
    </source>
</reference>
<dbReference type="InterPro" id="IPR024072">
    <property type="entry name" value="DHFR-like_dom_sf"/>
</dbReference>
<evidence type="ECO:0000259" key="1">
    <source>
        <dbReference type="Pfam" id="PF01872"/>
    </source>
</evidence>
<proteinExistence type="predicted"/>
<protein>
    <submittedName>
        <fullName evidence="2">Dihydrofolate reductase family protein</fullName>
    </submittedName>
</protein>
<sequence>MNRKIVLYIAVSLDGYIARENGAVDWLGGHGDDPNADAGFDTFYSDVDTVIMGRTTYEQVINELSPGVWVYEGKQCYVATTKTLEPNEKVEYISEDITGFITKLKQQQGKDIWLVGGGKLIEQFVKQDLIDKYRITIIPTILGEGIPLFLGENPEIKLKLMETKTTDGMVELVYMRR</sequence>
<name>A0ABW4YHR0_9BACL</name>
<gene>
    <name evidence="2" type="ORF">ACFSJH_05455</name>
</gene>
<dbReference type="PANTHER" id="PTHR38011">
    <property type="entry name" value="DIHYDROFOLATE REDUCTASE FAMILY PROTEIN (AFU_ORTHOLOGUE AFUA_8G06820)"/>
    <property type="match status" value="1"/>
</dbReference>
<dbReference type="PANTHER" id="PTHR38011:SF11">
    <property type="entry name" value="2,5-DIAMINO-6-RIBOSYLAMINO-4(3H)-PYRIMIDINONE 5'-PHOSPHATE REDUCTASE"/>
    <property type="match status" value="1"/>
</dbReference>
<dbReference type="InterPro" id="IPR050765">
    <property type="entry name" value="Riboflavin_Biosynth_HTPR"/>
</dbReference>
<dbReference type="Proteomes" id="UP001597362">
    <property type="component" value="Unassembled WGS sequence"/>
</dbReference>
<dbReference type="Pfam" id="PF01872">
    <property type="entry name" value="RibD_C"/>
    <property type="match status" value="1"/>
</dbReference>
<evidence type="ECO:0000313" key="3">
    <source>
        <dbReference type="Proteomes" id="UP001597362"/>
    </source>
</evidence>
<dbReference type="Gene3D" id="3.40.430.10">
    <property type="entry name" value="Dihydrofolate Reductase, subunit A"/>
    <property type="match status" value="1"/>
</dbReference>
<comment type="caution">
    <text evidence="2">The sequence shown here is derived from an EMBL/GenBank/DDBJ whole genome shotgun (WGS) entry which is preliminary data.</text>
</comment>
<dbReference type="SUPFAM" id="SSF53597">
    <property type="entry name" value="Dihydrofolate reductase-like"/>
    <property type="match status" value="1"/>
</dbReference>
<evidence type="ECO:0000313" key="2">
    <source>
        <dbReference type="EMBL" id="MFD2115181.1"/>
    </source>
</evidence>